<reference evidence="1 2" key="1">
    <citation type="journal article" date="2019" name="Int. J. Syst. Evol. Microbiol.">
        <title>The Global Catalogue of Microorganisms (GCM) 10K type strain sequencing project: providing services to taxonomists for standard genome sequencing and annotation.</title>
        <authorList>
            <consortium name="The Broad Institute Genomics Platform"/>
            <consortium name="The Broad Institute Genome Sequencing Center for Infectious Disease"/>
            <person name="Wu L."/>
            <person name="Ma J."/>
        </authorList>
    </citation>
    <scope>NUCLEOTIDE SEQUENCE [LARGE SCALE GENOMIC DNA]</scope>
    <source>
        <strain evidence="1 2">JCM 14560</strain>
    </source>
</reference>
<gene>
    <name evidence="1" type="ORF">GCM10009760_25810</name>
</gene>
<sequence>MAGEVKTAEAVQVAEKARTTTEVLVGKVLGEAEIQKVRGLVSGERPAHRSGWSGYWPH</sequence>
<organism evidence="1 2">
    <name type="scientific">Kitasatospora kazusensis</name>
    <dbReference type="NCBI Taxonomy" id="407974"/>
    <lineage>
        <taxon>Bacteria</taxon>
        <taxon>Bacillati</taxon>
        <taxon>Actinomycetota</taxon>
        <taxon>Actinomycetes</taxon>
        <taxon>Kitasatosporales</taxon>
        <taxon>Streptomycetaceae</taxon>
        <taxon>Kitasatospora</taxon>
    </lineage>
</organism>
<proteinExistence type="predicted"/>
<evidence type="ECO:0000313" key="1">
    <source>
        <dbReference type="EMBL" id="GAA2141535.1"/>
    </source>
</evidence>
<evidence type="ECO:0000313" key="2">
    <source>
        <dbReference type="Proteomes" id="UP001422759"/>
    </source>
</evidence>
<comment type="caution">
    <text evidence="1">The sequence shown here is derived from an EMBL/GenBank/DDBJ whole genome shotgun (WGS) entry which is preliminary data.</text>
</comment>
<dbReference type="Proteomes" id="UP001422759">
    <property type="component" value="Unassembled WGS sequence"/>
</dbReference>
<keyword evidence="2" id="KW-1185">Reference proteome</keyword>
<dbReference type="EMBL" id="BAAANT010000012">
    <property type="protein sequence ID" value="GAA2141535.1"/>
    <property type="molecule type" value="Genomic_DNA"/>
</dbReference>
<name>A0ABN2ZFR0_9ACTN</name>
<protein>
    <submittedName>
        <fullName evidence="1">Uncharacterized protein</fullName>
    </submittedName>
</protein>
<accession>A0ABN2ZFR0</accession>